<dbReference type="EMBL" id="MLBF01000042">
    <property type="protein sequence ID" value="OLN28509.1"/>
    <property type="molecule type" value="Genomic_DNA"/>
</dbReference>
<evidence type="ECO:0000313" key="2">
    <source>
        <dbReference type="Proteomes" id="UP000186102"/>
    </source>
</evidence>
<dbReference type="AlphaFoldDB" id="A0A1Q8QMF6"/>
<comment type="caution">
    <text evidence="1">The sequence shown here is derived from an EMBL/GenBank/DDBJ whole genome shotgun (WGS) entry which is preliminary data.</text>
</comment>
<proteinExistence type="predicted"/>
<dbReference type="OrthoDB" id="9781481at2"/>
<dbReference type="RefSeq" id="WP_075366431.1">
    <property type="nucleotide sequence ID" value="NZ_MLBF01000042.1"/>
</dbReference>
<sequence>MIRDSRIWNSVIIGKPVIESIDVDINSQSLRVQVDMISILPDSMHKALDGRRQITIWGKDLMLAGFPDELVTTSHFRQFEINESRKSRAREFFQSRLLSFTVEAVKKDTQRVYFNGKNVAFHDTPPTFNPYTSQFTPIPMIAKDVPAERVQRILYERLPSIDFLSYQYPEDPPLILGYRNHFFGCKSGWLGELRQHWRIYCPEGEEVTCVPDEIPESQMLKRGNLAFLLDEDLNEISNHLLYGEPFPANQFINRFSASSLAPLTPAPRAQFVKFPTIESVLKVESILAPLLVGQEMIRPPKEQVSEEKTFKVRAFEAQEVVDNGEQTFINDLNQVALSNQLVYDMEDLVNFHIAIKTGALVVLAGMSGVGKSQLVINYARALGLSGVDEAGEERKQFLFIPVRPPWNDDADLIGFYDAVHKIYRPAETGLVDLLIEASKEDNIDKLYLICFDEMNLARVEHYFSQFLSILELSEDRYLTLYSEKLAPEVYNRHEYSPRVPIGNNVFFVGTVNIDESSFQFSDKVLDRANVINLKIYESLRAWKSVFEERAAEKPSDEGAQLSPVPGKVFASWCNNSPTEIGLTDDEIDFLDELNLALRKIDKNRVVGYRIIRQIGSYLKNIPCNVEGQGFLDRGKAFDLQLVQRIMTKFKGPECDLEQLFGKYRDREQAISPILKLFEKYHTVSTFSNSRDVCHKKAKELLDHGYAS</sequence>
<dbReference type="STRING" id="1888891.DSOL_4022"/>
<dbReference type="Gene3D" id="3.40.50.300">
    <property type="entry name" value="P-loop containing nucleotide triphosphate hydrolases"/>
    <property type="match status" value="1"/>
</dbReference>
<accession>A0A1Q8QMF6</accession>
<dbReference type="SUPFAM" id="SSF52540">
    <property type="entry name" value="P-loop containing nucleoside triphosphate hydrolases"/>
    <property type="match status" value="1"/>
</dbReference>
<evidence type="ECO:0000313" key="1">
    <source>
        <dbReference type="EMBL" id="OLN28509.1"/>
    </source>
</evidence>
<organism evidence="1 2">
    <name type="scientific">Desulfosporosinus metallidurans</name>
    <dbReference type="NCBI Taxonomy" id="1888891"/>
    <lineage>
        <taxon>Bacteria</taxon>
        <taxon>Bacillati</taxon>
        <taxon>Bacillota</taxon>
        <taxon>Clostridia</taxon>
        <taxon>Eubacteriales</taxon>
        <taxon>Desulfitobacteriaceae</taxon>
        <taxon>Desulfosporosinus</taxon>
    </lineage>
</organism>
<gene>
    <name evidence="1" type="ORF">DSOL_4022</name>
</gene>
<reference evidence="1 2" key="1">
    <citation type="submission" date="2016-09" db="EMBL/GenBank/DDBJ databases">
        <title>Complete genome of Desulfosporosinus sp. OL.</title>
        <authorList>
            <person name="Mardanov A."/>
            <person name="Beletsky A."/>
            <person name="Panova A."/>
            <person name="Karnachuk O."/>
            <person name="Ravin N."/>
        </authorList>
    </citation>
    <scope>NUCLEOTIDE SEQUENCE [LARGE SCALE GENOMIC DNA]</scope>
    <source>
        <strain evidence="1 2">OL</strain>
    </source>
</reference>
<name>A0A1Q8QMF6_9FIRM</name>
<dbReference type="Proteomes" id="UP000186102">
    <property type="component" value="Unassembled WGS sequence"/>
</dbReference>
<protein>
    <submittedName>
        <fullName evidence="1">5-methylcytosine-specific restriction related enzyme</fullName>
    </submittedName>
</protein>
<dbReference type="InterPro" id="IPR027417">
    <property type="entry name" value="P-loop_NTPase"/>
</dbReference>
<keyword evidence="2" id="KW-1185">Reference proteome</keyword>